<name>A0A8S0Q0I4_OLEEU</name>
<keyword evidence="1" id="KW-0812">Transmembrane</keyword>
<gene>
    <name evidence="2" type="ORF">OLEA9_A004658</name>
</gene>
<accession>A0A8S0Q0I4</accession>
<dbReference type="OrthoDB" id="10557214at2759"/>
<organism evidence="2 3">
    <name type="scientific">Olea europaea subsp. europaea</name>
    <dbReference type="NCBI Taxonomy" id="158383"/>
    <lineage>
        <taxon>Eukaryota</taxon>
        <taxon>Viridiplantae</taxon>
        <taxon>Streptophyta</taxon>
        <taxon>Embryophyta</taxon>
        <taxon>Tracheophyta</taxon>
        <taxon>Spermatophyta</taxon>
        <taxon>Magnoliopsida</taxon>
        <taxon>eudicotyledons</taxon>
        <taxon>Gunneridae</taxon>
        <taxon>Pentapetalae</taxon>
        <taxon>asterids</taxon>
        <taxon>lamiids</taxon>
        <taxon>Lamiales</taxon>
        <taxon>Oleaceae</taxon>
        <taxon>Oleeae</taxon>
        <taxon>Olea</taxon>
    </lineage>
</organism>
<keyword evidence="1" id="KW-0472">Membrane</keyword>
<comment type="caution">
    <text evidence="2">The sequence shown here is derived from an EMBL/GenBank/DDBJ whole genome shotgun (WGS) entry which is preliminary data.</text>
</comment>
<sequence>MVNTGDDSSLLIGDFFTYISCFTSSTNDLTAFIVGAVAVCDGFLEKLPNSDVDLLEFPLSLEYLEAEFFSWWWCAVSALCSGAVAIFRVLW</sequence>
<dbReference type="EMBL" id="CACTIH010000347">
    <property type="protein sequence ID" value="CAA2959809.1"/>
    <property type="molecule type" value="Genomic_DNA"/>
</dbReference>
<evidence type="ECO:0000256" key="1">
    <source>
        <dbReference type="SAM" id="Phobius"/>
    </source>
</evidence>
<proteinExistence type="predicted"/>
<dbReference type="Gramene" id="OE9A004658T1">
    <property type="protein sequence ID" value="OE9A004658C1"/>
    <property type="gene ID" value="OE9A004658"/>
</dbReference>
<evidence type="ECO:0000313" key="2">
    <source>
        <dbReference type="EMBL" id="CAA2959809.1"/>
    </source>
</evidence>
<dbReference type="Proteomes" id="UP000594638">
    <property type="component" value="Unassembled WGS sequence"/>
</dbReference>
<dbReference type="AlphaFoldDB" id="A0A8S0Q0I4"/>
<keyword evidence="1" id="KW-1133">Transmembrane helix</keyword>
<evidence type="ECO:0000313" key="3">
    <source>
        <dbReference type="Proteomes" id="UP000594638"/>
    </source>
</evidence>
<keyword evidence="3" id="KW-1185">Reference proteome</keyword>
<reference evidence="2 3" key="1">
    <citation type="submission" date="2019-12" db="EMBL/GenBank/DDBJ databases">
        <authorList>
            <person name="Alioto T."/>
            <person name="Alioto T."/>
            <person name="Gomez Garrido J."/>
        </authorList>
    </citation>
    <scope>NUCLEOTIDE SEQUENCE [LARGE SCALE GENOMIC DNA]</scope>
</reference>
<feature type="transmembrane region" description="Helical" evidence="1">
    <location>
        <begin position="70"/>
        <end position="90"/>
    </location>
</feature>
<protein>
    <submittedName>
        <fullName evidence="2">Uncharacterized protein</fullName>
    </submittedName>
</protein>